<dbReference type="InterPro" id="IPR036388">
    <property type="entry name" value="WH-like_DNA-bd_sf"/>
</dbReference>
<dbReference type="InterPro" id="IPR016032">
    <property type="entry name" value="Sig_transdc_resp-reg_C-effctor"/>
</dbReference>
<protein>
    <submittedName>
        <fullName evidence="1">Helix-turn-helix transcriptional regulator</fullName>
    </submittedName>
</protein>
<dbReference type="Gene3D" id="1.10.10.10">
    <property type="entry name" value="Winged helix-like DNA-binding domain superfamily/Winged helix DNA-binding domain"/>
    <property type="match status" value="1"/>
</dbReference>
<dbReference type="EMBL" id="JBHTJH010000004">
    <property type="protein sequence ID" value="MFD0861751.1"/>
    <property type="molecule type" value="Genomic_DNA"/>
</dbReference>
<dbReference type="RefSeq" id="WP_386405354.1">
    <property type="nucleotide sequence ID" value="NZ_JBHTJH010000004.1"/>
</dbReference>
<sequence length="84" mass="9325">MKALKQRLESKHDGTISKIKTAYPNLTSNDVKHCILIKLNLSVKETAQSLNVSTHAVKMARKRVKKKIGLADSDSLKNHVSTIT</sequence>
<accession>A0ABW3CYK1</accession>
<comment type="caution">
    <text evidence="1">The sequence shown here is derived from an EMBL/GenBank/DDBJ whole genome shotgun (WGS) entry which is preliminary data.</text>
</comment>
<dbReference type="SUPFAM" id="SSF46894">
    <property type="entry name" value="C-terminal effector domain of the bipartite response regulators"/>
    <property type="match status" value="1"/>
</dbReference>
<evidence type="ECO:0000313" key="2">
    <source>
        <dbReference type="Proteomes" id="UP001596978"/>
    </source>
</evidence>
<evidence type="ECO:0000313" key="1">
    <source>
        <dbReference type="EMBL" id="MFD0861751.1"/>
    </source>
</evidence>
<reference evidence="2" key="1">
    <citation type="journal article" date="2019" name="Int. J. Syst. Evol. Microbiol.">
        <title>The Global Catalogue of Microorganisms (GCM) 10K type strain sequencing project: providing services to taxonomists for standard genome sequencing and annotation.</title>
        <authorList>
            <consortium name="The Broad Institute Genomics Platform"/>
            <consortium name="The Broad Institute Genome Sequencing Center for Infectious Disease"/>
            <person name="Wu L."/>
            <person name="Ma J."/>
        </authorList>
    </citation>
    <scope>NUCLEOTIDE SEQUENCE [LARGE SCALE GENOMIC DNA]</scope>
    <source>
        <strain evidence="2">CCUG 62952</strain>
    </source>
</reference>
<proteinExistence type="predicted"/>
<gene>
    <name evidence="1" type="ORF">ACFQ1M_06000</name>
</gene>
<dbReference type="Proteomes" id="UP001596978">
    <property type="component" value="Unassembled WGS sequence"/>
</dbReference>
<organism evidence="1 2">
    <name type="scientific">Sungkyunkwania multivorans</name>
    <dbReference type="NCBI Taxonomy" id="1173618"/>
    <lineage>
        <taxon>Bacteria</taxon>
        <taxon>Pseudomonadati</taxon>
        <taxon>Bacteroidota</taxon>
        <taxon>Flavobacteriia</taxon>
        <taxon>Flavobacteriales</taxon>
        <taxon>Flavobacteriaceae</taxon>
        <taxon>Sungkyunkwania</taxon>
    </lineage>
</organism>
<name>A0ABW3CYK1_9FLAO</name>
<keyword evidence="2" id="KW-1185">Reference proteome</keyword>